<feature type="binding site" evidence="8">
    <location>
        <position position="101"/>
    </location>
    <ligand>
        <name>substrate</name>
    </ligand>
</feature>
<keyword evidence="4 8" id="KW-0547">Nucleotide-binding</keyword>
<evidence type="ECO:0000256" key="1">
    <source>
        <dbReference type="ARBA" id="ARBA00008226"/>
    </source>
</evidence>
<gene>
    <name evidence="8" type="primary">glyQS</name>
    <name evidence="10" type="ORF">HF324_26995</name>
</gene>
<dbReference type="Pfam" id="PF00587">
    <property type="entry name" value="tRNA-synt_2b"/>
    <property type="match status" value="1"/>
</dbReference>
<keyword evidence="7 8" id="KW-0030">Aminoacyl-tRNA synthetase</keyword>
<feature type="binding site" evidence="8">
    <location>
        <begin position="232"/>
        <end position="236"/>
    </location>
    <ligand>
        <name>substrate</name>
    </ligand>
</feature>
<evidence type="ECO:0000256" key="7">
    <source>
        <dbReference type="ARBA" id="ARBA00023146"/>
    </source>
</evidence>
<dbReference type="Pfam" id="PF03129">
    <property type="entry name" value="HGTP_anticodon"/>
    <property type="match status" value="1"/>
</dbReference>
<evidence type="ECO:0000313" key="11">
    <source>
        <dbReference type="Proteomes" id="UP000503144"/>
    </source>
</evidence>
<feature type="binding site" evidence="8">
    <location>
        <begin position="217"/>
        <end position="219"/>
    </location>
    <ligand>
        <name>ATP</name>
        <dbReference type="ChEBI" id="CHEBI:30616"/>
    </ligand>
</feature>
<dbReference type="Gene3D" id="3.30.930.10">
    <property type="entry name" value="Bira Bifunctional Protein, Domain 2"/>
    <property type="match status" value="1"/>
</dbReference>
<keyword evidence="6 8" id="KW-0648">Protein biosynthesis</keyword>
<evidence type="ECO:0000256" key="8">
    <source>
        <dbReference type="HAMAP-Rule" id="MF_00253"/>
    </source>
</evidence>
<dbReference type="Gene3D" id="3.40.50.800">
    <property type="entry name" value="Anticodon-binding domain"/>
    <property type="match status" value="1"/>
</dbReference>
<dbReference type="PROSITE" id="PS50862">
    <property type="entry name" value="AA_TRNA_LIGASE_II"/>
    <property type="match status" value="1"/>
</dbReference>
<protein>
    <recommendedName>
        <fullName evidence="8">Glycine--tRNA ligase</fullName>
        <ecNumber evidence="8">6.1.1.14</ecNumber>
    </recommendedName>
    <alternativeName>
        <fullName evidence="8">Glycyl-tRNA synthetase</fullName>
        <shortName evidence="8">GlyRS</shortName>
    </alternativeName>
</protein>
<dbReference type="EMBL" id="CP051204">
    <property type="protein sequence ID" value="QJB41288.1"/>
    <property type="molecule type" value="Genomic_DNA"/>
</dbReference>
<keyword evidence="5 8" id="KW-0067">ATP-binding</keyword>
<organism evidence="10 11">
    <name type="scientific">Chitinophaga oryzae</name>
    <dbReference type="NCBI Taxonomy" id="2725414"/>
    <lineage>
        <taxon>Bacteria</taxon>
        <taxon>Pseudomonadati</taxon>
        <taxon>Bacteroidota</taxon>
        <taxon>Chitinophagia</taxon>
        <taxon>Chitinophagales</taxon>
        <taxon>Chitinophagaceae</taxon>
        <taxon>Chitinophaga</taxon>
    </lineage>
</organism>
<evidence type="ECO:0000256" key="2">
    <source>
        <dbReference type="ARBA" id="ARBA00022490"/>
    </source>
</evidence>
<evidence type="ECO:0000256" key="5">
    <source>
        <dbReference type="ARBA" id="ARBA00022840"/>
    </source>
</evidence>
<dbReference type="NCBIfam" id="NF003211">
    <property type="entry name" value="PRK04173.1"/>
    <property type="match status" value="1"/>
</dbReference>
<sequence length="475" mass="55181">MSTDQNKFQAIISHCKEYGFVFPSSEIYDGLSAVYDYGQYGSELKKNIKDYWWKSMTQLHENIVGIDAAIFMHPTTWKASGHVDNFSDPMIDNKDSKKRYRVDHLIEAYAETLPEAEGNAVLAQMDELLKENDFAGLKTLIEEKKITCSVSGTSNWTDVRQFNLMFSTQLGSVTDEANEIYLRPETAQGIFVNFLNVQKTGRMKVPFGIAQIGKAFRNEIVARQFIFRMREFEQMEMQFFVRPGTQKEWYEKWKEERMQWHLSLGTDPSKYRFKDHVKLAHYADAAVDIEFEFPIGFKEVEGIHSRTDFDLKQHQEYSKKKLQYFDTEINQNYVPYVIETSIGLDRMFLLTVCNAYEEQDLSTPEKADSRVVMKFPAKLAPIKLAVFPLTKKDGLPEVARLLMDSCKSAFHCFYEEKDAIGKRYRRQDAIGTPFCVTVDHQTKEDGTVTIRYRDSMEQERVPLTEVKNIVLSKIM</sequence>
<dbReference type="GO" id="GO:0004820">
    <property type="term" value="F:glycine-tRNA ligase activity"/>
    <property type="evidence" value="ECO:0007669"/>
    <property type="project" value="UniProtKB-EC"/>
</dbReference>
<dbReference type="PRINTS" id="PR01043">
    <property type="entry name" value="TRNASYNTHGLY"/>
</dbReference>
<dbReference type="PANTHER" id="PTHR10745">
    <property type="entry name" value="GLYCYL-TRNA SYNTHETASE/DNA POLYMERASE SUBUNIT GAMMA-2"/>
    <property type="match status" value="1"/>
</dbReference>
<feature type="domain" description="Aminoacyl-transfer RNA synthetases class-II family profile" evidence="9">
    <location>
        <begin position="119"/>
        <end position="364"/>
    </location>
</feature>
<dbReference type="InterPro" id="IPR022961">
    <property type="entry name" value="Gly_tRNA_ligase_bac"/>
</dbReference>
<reference evidence="10" key="1">
    <citation type="submission" date="2020-09" db="EMBL/GenBank/DDBJ databases">
        <authorList>
            <person name="Kittiwongwattana C."/>
        </authorList>
    </citation>
    <scope>NUCLEOTIDE SEQUENCE</scope>
    <source>
        <strain evidence="10">1303</strain>
    </source>
</reference>
<evidence type="ECO:0000313" key="10">
    <source>
        <dbReference type="EMBL" id="QJB41288.1"/>
    </source>
</evidence>
<feature type="binding site" evidence="8">
    <location>
        <begin position="227"/>
        <end position="232"/>
    </location>
    <ligand>
        <name>ATP</name>
        <dbReference type="ChEBI" id="CHEBI:30616"/>
    </ligand>
</feature>
<evidence type="ECO:0000259" key="9">
    <source>
        <dbReference type="PROSITE" id="PS50862"/>
    </source>
</evidence>
<proteinExistence type="inferred from homology"/>
<dbReference type="InterPro" id="IPR027031">
    <property type="entry name" value="Gly-tRNA_synthase/POLG2"/>
</dbReference>
<dbReference type="EC" id="6.1.1.14" evidence="8"/>
<dbReference type="NCBIfam" id="TIGR00389">
    <property type="entry name" value="glyS_dimeric"/>
    <property type="match status" value="1"/>
</dbReference>
<dbReference type="InterPro" id="IPR045864">
    <property type="entry name" value="aa-tRNA-synth_II/BPL/LPL"/>
</dbReference>
<dbReference type="Proteomes" id="UP000503144">
    <property type="component" value="Chromosome"/>
</dbReference>
<evidence type="ECO:0000256" key="4">
    <source>
        <dbReference type="ARBA" id="ARBA00022741"/>
    </source>
</evidence>
<keyword evidence="2 8" id="KW-0963">Cytoplasm</keyword>
<evidence type="ECO:0000256" key="3">
    <source>
        <dbReference type="ARBA" id="ARBA00022598"/>
    </source>
</evidence>
<dbReference type="InterPro" id="IPR002315">
    <property type="entry name" value="tRNA-synt_gly"/>
</dbReference>
<feature type="binding site" evidence="8">
    <location>
        <begin position="299"/>
        <end position="300"/>
    </location>
    <ligand>
        <name>ATP</name>
        <dbReference type="ChEBI" id="CHEBI:30616"/>
    </ligand>
</feature>
<dbReference type="InterPro" id="IPR002314">
    <property type="entry name" value="aa-tRNA-synt_IIb"/>
</dbReference>
<keyword evidence="3 8" id="KW-0436">Ligase</keyword>
<name>A0ABX6LN16_9BACT</name>
<dbReference type="PANTHER" id="PTHR10745:SF8">
    <property type="entry name" value="DNA POLYMERASE SUBUNIT GAMMA-2, MITOCHONDRIAL"/>
    <property type="match status" value="1"/>
</dbReference>
<feature type="binding site" evidence="8">
    <location>
        <position position="185"/>
    </location>
    <ligand>
        <name>substrate</name>
    </ligand>
</feature>
<dbReference type="Gene3D" id="3.30.40.230">
    <property type="match status" value="1"/>
</dbReference>
<keyword evidence="11" id="KW-1185">Reference proteome</keyword>
<comment type="subcellular location">
    <subcellularLocation>
        <location evidence="8">Cytoplasm</location>
    </subcellularLocation>
</comment>
<dbReference type="InterPro" id="IPR006195">
    <property type="entry name" value="aa-tRNA-synth_II"/>
</dbReference>
<dbReference type="InterPro" id="IPR004154">
    <property type="entry name" value="Anticodon-bd"/>
</dbReference>
<feature type="binding site" evidence="8">
    <location>
        <begin position="343"/>
        <end position="346"/>
    </location>
    <ligand>
        <name>ATP</name>
        <dbReference type="ChEBI" id="CHEBI:30616"/>
    </ligand>
</feature>
<comment type="similarity">
    <text evidence="1 8">Belongs to the class-II aminoacyl-tRNA synthetase family.</text>
</comment>
<comment type="catalytic activity">
    <reaction evidence="8">
        <text>tRNA(Gly) + glycine + ATP = glycyl-tRNA(Gly) + AMP + diphosphate</text>
        <dbReference type="Rhea" id="RHEA:16013"/>
        <dbReference type="Rhea" id="RHEA-COMP:9664"/>
        <dbReference type="Rhea" id="RHEA-COMP:9683"/>
        <dbReference type="ChEBI" id="CHEBI:30616"/>
        <dbReference type="ChEBI" id="CHEBI:33019"/>
        <dbReference type="ChEBI" id="CHEBI:57305"/>
        <dbReference type="ChEBI" id="CHEBI:78442"/>
        <dbReference type="ChEBI" id="CHEBI:78522"/>
        <dbReference type="ChEBI" id="CHEBI:456215"/>
        <dbReference type="EC" id="6.1.1.14"/>
    </reaction>
</comment>
<dbReference type="RefSeq" id="WP_168861862.1">
    <property type="nucleotide sequence ID" value="NZ_CP051204.2"/>
</dbReference>
<feature type="binding site" evidence="8">
    <location>
        <begin position="339"/>
        <end position="343"/>
    </location>
    <ligand>
        <name>substrate</name>
    </ligand>
</feature>
<evidence type="ECO:0000256" key="6">
    <source>
        <dbReference type="ARBA" id="ARBA00022917"/>
    </source>
</evidence>
<comment type="function">
    <text evidence="8">Catalyzes the attachment of glycine to tRNA(Gly).</text>
</comment>
<accession>A0ABX6LN16</accession>
<dbReference type="InterPro" id="IPR033731">
    <property type="entry name" value="GlyRS-like_core"/>
</dbReference>
<dbReference type="InterPro" id="IPR036621">
    <property type="entry name" value="Anticodon-bd_dom_sf"/>
</dbReference>
<comment type="subunit">
    <text evidence="8">Homodimer.</text>
</comment>
<dbReference type="HAMAP" id="MF_00253_B">
    <property type="entry name" value="Gly_tRNA_synth_B"/>
    <property type="match status" value="1"/>
</dbReference>
<dbReference type="SUPFAM" id="SSF52954">
    <property type="entry name" value="Class II aaRS ABD-related"/>
    <property type="match status" value="1"/>
</dbReference>
<dbReference type="CDD" id="cd00774">
    <property type="entry name" value="GlyRS-like_core"/>
    <property type="match status" value="1"/>
</dbReference>
<dbReference type="SUPFAM" id="SSF55681">
    <property type="entry name" value="Class II aaRS and biotin synthetases"/>
    <property type="match status" value="1"/>
</dbReference>